<keyword evidence="4" id="KW-0408">Iron</keyword>
<dbReference type="GO" id="GO:0005506">
    <property type="term" value="F:iron ion binding"/>
    <property type="evidence" value="ECO:0007669"/>
    <property type="project" value="InterPro"/>
</dbReference>
<proteinExistence type="predicted"/>
<dbReference type="GO" id="GO:0016705">
    <property type="term" value="F:oxidoreductase activity, acting on paired donors, with incorporation or reduction of molecular oxygen"/>
    <property type="evidence" value="ECO:0007669"/>
    <property type="project" value="InterPro"/>
</dbReference>
<evidence type="ECO:0000313" key="6">
    <source>
        <dbReference type="Proteomes" id="UP000283530"/>
    </source>
</evidence>
<evidence type="ECO:0000256" key="1">
    <source>
        <dbReference type="ARBA" id="ARBA00022617"/>
    </source>
</evidence>
<reference evidence="5 6" key="1">
    <citation type="journal article" date="2019" name="Nat. Plants">
        <title>Stout camphor tree genome fills gaps in understanding of flowering plant genome evolution.</title>
        <authorList>
            <person name="Chaw S.M."/>
            <person name="Liu Y.C."/>
            <person name="Wu Y.W."/>
            <person name="Wang H.Y."/>
            <person name="Lin C.I."/>
            <person name="Wu C.S."/>
            <person name="Ke H.M."/>
            <person name="Chang L.Y."/>
            <person name="Hsu C.Y."/>
            <person name="Yang H.T."/>
            <person name="Sudianto E."/>
            <person name="Hsu M.H."/>
            <person name="Wu K.P."/>
            <person name="Wang L.N."/>
            <person name="Leebens-Mack J.H."/>
            <person name="Tsai I.J."/>
        </authorList>
    </citation>
    <scope>NUCLEOTIDE SEQUENCE [LARGE SCALE GENOMIC DNA]</scope>
    <source>
        <strain evidence="6">cv. Chaw 1501</strain>
        <tissue evidence="5">Young leaves</tissue>
    </source>
</reference>
<evidence type="ECO:0000256" key="3">
    <source>
        <dbReference type="ARBA" id="ARBA00023002"/>
    </source>
</evidence>
<comment type="caution">
    <text evidence="5">The sequence shown here is derived from an EMBL/GenBank/DDBJ whole genome shotgun (WGS) entry which is preliminary data.</text>
</comment>
<dbReference type="EMBL" id="QPKB01000009">
    <property type="protein sequence ID" value="RWR92190.1"/>
    <property type="molecule type" value="Genomic_DNA"/>
</dbReference>
<dbReference type="InterPro" id="IPR050651">
    <property type="entry name" value="Plant_Cytochrome_P450_Monoox"/>
</dbReference>
<dbReference type="GO" id="GO:0020037">
    <property type="term" value="F:heme binding"/>
    <property type="evidence" value="ECO:0007669"/>
    <property type="project" value="InterPro"/>
</dbReference>
<dbReference type="InterPro" id="IPR036396">
    <property type="entry name" value="Cyt_P450_sf"/>
</dbReference>
<dbReference type="STRING" id="337451.A0A443PN45"/>
<keyword evidence="6" id="KW-1185">Reference proteome</keyword>
<evidence type="ECO:0000256" key="2">
    <source>
        <dbReference type="ARBA" id="ARBA00022723"/>
    </source>
</evidence>
<dbReference type="Gene3D" id="1.10.630.10">
    <property type="entry name" value="Cytochrome P450"/>
    <property type="match status" value="1"/>
</dbReference>
<accession>A0A443PN45</accession>
<evidence type="ECO:0000313" key="5">
    <source>
        <dbReference type="EMBL" id="RWR92190.1"/>
    </source>
</evidence>
<dbReference type="SUPFAM" id="SSF48264">
    <property type="entry name" value="Cytochrome P450"/>
    <property type="match status" value="1"/>
</dbReference>
<keyword evidence="2" id="KW-0479">Metal-binding</keyword>
<dbReference type="PANTHER" id="PTHR47947">
    <property type="entry name" value="CYTOCHROME P450 82C3-RELATED"/>
    <property type="match status" value="1"/>
</dbReference>
<name>A0A443PN45_9MAGN</name>
<gene>
    <name evidence="5" type="ORF">CKAN_02139700</name>
</gene>
<dbReference type="PANTHER" id="PTHR47947:SF3">
    <property type="entry name" value="CYTOCHROME P450 81D1-LIKE"/>
    <property type="match status" value="1"/>
</dbReference>
<dbReference type="Proteomes" id="UP000283530">
    <property type="component" value="Unassembled WGS sequence"/>
</dbReference>
<sequence>MFTTIRHDELQLLVRWLLRASPSSIGFQKVELKLMLFDLVFNIMMKTIFGKQYFGEGMGDVKEVKQFHQIVEETFALSGASNLLDFLLVLSWVDFRAIRKMKIPFR</sequence>
<keyword evidence="1" id="KW-0349">Heme</keyword>
<dbReference type="GO" id="GO:0004497">
    <property type="term" value="F:monooxygenase activity"/>
    <property type="evidence" value="ECO:0007669"/>
    <property type="project" value="InterPro"/>
</dbReference>
<evidence type="ECO:0000256" key="4">
    <source>
        <dbReference type="ARBA" id="ARBA00023004"/>
    </source>
</evidence>
<organism evidence="5 6">
    <name type="scientific">Cinnamomum micranthum f. kanehirae</name>
    <dbReference type="NCBI Taxonomy" id="337451"/>
    <lineage>
        <taxon>Eukaryota</taxon>
        <taxon>Viridiplantae</taxon>
        <taxon>Streptophyta</taxon>
        <taxon>Embryophyta</taxon>
        <taxon>Tracheophyta</taxon>
        <taxon>Spermatophyta</taxon>
        <taxon>Magnoliopsida</taxon>
        <taxon>Magnoliidae</taxon>
        <taxon>Laurales</taxon>
        <taxon>Lauraceae</taxon>
        <taxon>Cinnamomum</taxon>
    </lineage>
</organism>
<keyword evidence="3" id="KW-0560">Oxidoreductase</keyword>
<dbReference type="AlphaFoldDB" id="A0A443PN45"/>
<dbReference type="OrthoDB" id="1742729at2759"/>
<protein>
    <submittedName>
        <fullName evidence="5">Cytochrome P450</fullName>
    </submittedName>
</protein>